<gene>
    <name evidence="1" type="ORF">PGIGA_G00173080</name>
</gene>
<keyword evidence="2" id="KW-1185">Reference proteome</keyword>
<organism evidence="1 2">
    <name type="scientific">Pangasianodon gigas</name>
    <name type="common">Mekong giant catfish</name>
    <name type="synonym">Pangasius gigas</name>
    <dbReference type="NCBI Taxonomy" id="30993"/>
    <lineage>
        <taxon>Eukaryota</taxon>
        <taxon>Metazoa</taxon>
        <taxon>Chordata</taxon>
        <taxon>Craniata</taxon>
        <taxon>Vertebrata</taxon>
        <taxon>Euteleostomi</taxon>
        <taxon>Actinopterygii</taxon>
        <taxon>Neopterygii</taxon>
        <taxon>Teleostei</taxon>
        <taxon>Ostariophysi</taxon>
        <taxon>Siluriformes</taxon>
        <taxon>Pangasiidae</taxon>
        <taxon>Pangasianodon</taxon>
    </lineage>
</organism>
<sequence length="80" mass="9027">MTPEFLHCLLQIICGPEKCSGTAEDKRTHRLQKPAAATGTSSVESFSVHEIRAVTGFSKLWREAEERAVAKEEERVAWRK</sequence>
<evidence type="ECO:0000313" key="2">
    <source>
        <dbReference type="Proteomes" id="UP000829447"/>
    </source>
</evidence>
<proteinExistence type="predicted"/>
<comment type="caution">
    <text evidence="1">The sequence shown here is derived from an EMBL/GenBank/DDBJ whole genome shotgun (WGS) entry which is preliminary data.</text>
</comment>
<dbReference type="Proteomes" id="UP000829447">
    <property type="component" value="Linkage Group LG28"/>
</dbReference>
<reference evidence="1 2" key="1">
    <citation type="journal article" date="2022" name="bioRxiv">
        <title>An ancient truncated duplication of the anti-Mullerian hormone receptor type 2 gene is a potential conserved master sex determinant in the Pangasiidae catfish family.</title>
        <authorList>
            <person name="Wen M."/>
            <person name="Pan Q."/>
            <person name="Jouanno E."/>
            <person name="Montfort J."/>
            <person name="Zahm M."/>
            <person name="Cabau C."/>
            <person name="Klopp C."/>
            <person name="Iampietro C."/>
            <person name="Roques C."/>
            <person name="Bouchez O."/>
            <person name="Castinel A."/>
            <person name="Donnadieu C."/>
            <person name="Parrinello H."/>
            <person name="Poncet C."/>
            <person name="Belmonte E."/>
            <person name="Gautier V."/>
            <person name="Avarre J.-C."/>
            <person name="Dugue R."/>
            <person name="Gustiano R."/>
            <person name="Ha T.T.T."/>
            <person name="Campet M."/>
            <person name="Sriphairoj K."/>
            <person name="Ribolli J."/>
            <person name="de Almeida F.L."/>
            <person name="Desvignes T."/>
            <person name="Postlethwait J.H."/>
            <person name="Bucao C.F."/>
            <person name="Robinson-Rechavi M."/>
            <person name="Bobe J."/>
            <person name="Herpin A."/>
            <person name="Guiguen Y."/>
        </authorList>
    </citation>
    <scope>NUCLEOTIDE SEQUENCE [LARGE SCALE GENOMIC DNA]</scope>
    <source>
        <strain evidence="1">YG-Dec2019</strain>
    </source>
</reference>
<dbReference type="EMBL" id="CM040481">
    <property type="protein sequence ID" value="MCI4394813.1"/>
    <property type="molecule type" value="Genomic_DNA"/>
</dbReference>
<protein>
    <submittedName>
        <fullName evidence="1">Uncharacterized protein</fullName>
    </submittedName>
</protein>
<evidence type="ECO:0000313" key="1">
    <source>
        <dbReference type="EMBL" id="MCI4394813.1"/>
    </source>
</evidence>
<name>A0ACC5XU56_PANGG</name>
<accession>A0ACC5XU56</accession>